<dbReference type="AlphaFoldDB" id="A0AAV0VN12"/>
<dbReference type="GO" id="GO:0008270">
    <property type="term" value="F:zinc ion binding"/>
    <property type="evidence" value="ECO:0007669"/>
    <property type="project" value="UniProtKB-KW"/>
</dbReference>
<keyword evidence="1" id="KW-0479">Metal-binding</keyword>
<dbReference type="InterPro" id="IPR001878">
    <property type="entry name" value="Znf_CCHC"/>
</dbReference>
<evidence type="ECO:0000313" key="5">
    <source>
        <dbReference type="Proteomes" id="UP001160148"/>
    </source>
</evidence>
<evidence type="ECO:0000256" key="1">
    <source>
        <dbReference type="PROSITE-ProRule" id="PRU00047"/>
    </source>
</evidence>
<dbReference type="InterPro" id="IPR036875">
    <property type="entry name" value="Znf_CCHC_sf"/>
</dbReference>
<evidence type="ECO:0000259" key="3">
    <source>
        <dbReference type="PROSITE" id="PS50158"/>
    </source>
</evidence>
<protein>
    <recommendedName>
        <fullName evidence="3">CCHC-type domain-containing protein</fullName>
    </recommendedName>
</protein>
<feature type="domain" description="CCHC-type" evidence="3">
    <location>
        <begin position="285"/>
        <end position="300"/>
    </location>
</feature>
<dbReference type="SUPFAM" id="SSF57756">
    <property type="entry name" value="Retrovirus zinc finger-like domains"/>
    <property type="match status" value="1"/>
</dbReference>
<dbReference type="EMBL" id="CARXXK010000001">
    <property type="protein sequence ID" value="CAI6344201.1"/>
    <property type="molecule type" value="Genomic_DNA"/>
</dbReference>
<reference evidence="4 5" key="1">
    <citation type="submission" date="2023-01" db="EMBL/GenBank/DDBJ databases">
        <authorList>
            <person name="Whitehead M."/>
        </authorList>
    </citation>
    <scope>NUCLEOTIDE SEQUENCE [LARGE SCALE GENOMIC DNA]</scope>
</reference>
<sequence>MAASHEMSEPNSSDGPSVKKIKITTSPKSSVTWLQDLWATLKGVTSHLINVHRDARIINDRASDDVLRAAMERILEHNNEAFECLNSLLSMDGELLNAPNFSAPTASTSDASTDMILTPGYWDSDAVIESKAASARRSRKPKVAGKQTARDAETDAMETDGEEWSKVVGRRSRQGRKTAAAALPPAAGSRQRPPVFSNKPPAILIRNAAGKSYRDTILAVRNCGLTREEIGTSVTSIAASIARVPIGWTMCRVRPRTLPPERCFRCQAFGHNSRSCTAEDRTGACWKCGVAGHLMKDCAEGDDRCVACETAGLPKVAHKPGSGACAARRKSGAAKSTDD</sequence>
<dbReference type="GO" id="GO:0003676">
    <property type="term" value="F:nucleic acid binding"/>
    <property type="evidence" value="ECO:0007669"/>
    <property type="project" value="InterPro"/>
</dbReference>
<name>A0AAV0VN12_9HEMI</name>
<comment type="caution">
    <text evidence="4">The sequence shown here is derived from an EMBL/GenBank/DDBJ whole genome shotgun (WGS) entry which is preliminary data.</text>
</comment>
<organism evidence="4 5">
    <name type="scientific">Macrosiphum euphorbiae</name>
    <name type="common">potato aphid</name>
    <dbReference type="NCBI Taxonomy" id="13131"/>
    <lineage>
        <taxon>Eukaryota</taxon>
        <taxon>Metazoa</taxon>
        <taxon>Ecdysozoa</taxon>
        <taxon>Arthropoda</taxon>
        <taxon>Hexapoda</taxon>
        <taxon>Insecta</taxon>
        <taxon>Pterygota</taxon>
        <taxon>Neoptera</taxon>
        <taxon>Paraneoptera</taxon>
        <taxon>Hemiptera</taxon>
        <taxon>Sternorrhyncha</taxon>
        <taxon>Aphidomorpha</taxon>
        <taxon>Aphidoidea</taxon>
        <taxon>Aphididae</taxon>
        <taxon>Macrosiphini</taxon>
        <taxon>Macrosiphum</taxon>
    </lineage>
</organism>
<keyword evidence="1" id="KW-0863">Zinc-finger</keyword>
<feature type="region of interest" description="Disordered" evidence="2">
    <location>
        <begin position="132"/>
        <end position="199"/>
    </location>
</feature>
<evidence type="ECO:0000313" key="4">
    <source>
        <dbReference type="EMBL" id="CAI6344201.1"/>
    </source>
</evidence>
<dbReference type="PROSITE" id="PS50158">
    <property type="entry name" value="ZF_CCHC"/>
    <property type="match status" value="1"/>
</dbReference>
<keyword evidence="1" id="KW-0862">Zinc</keyword>
<dbReference type="Pfam" id="PF00098">
    <property type="entry name" value="zf-CCHC"/>
    <property type="match status" value="1"/>
</dbReference>
<gene>
    <name evidence="4" type="ORF">MEUPH1_LOCUS1369</name>
</gene>
<feature type="region of interest" description="Disordered" evidence="2">
    <location>
        <begin position="318"/>
        <end position="339"/>
    </location>
</feature>
<dbReference type="Proteomes" id="UP001160148">
    <property type="component" value="Unassembled WGS sequence"/>
</dbReference>
<dbReference type="Gene3D" id="4.10.60.10">
    <property type="entry name" value="Zinc finger, CCHC-type"/>
    <property type="match status" value="1"/>
</dbReference>
<dbReference type="SMART" id="SM00343">
    <property type="entry name" value="ZnF_C2HC"/>
    <property type="match status" value="2"/>
</dbReference>
<accession>A0AAV0VN12</accession>
<proteinExistence type="predicted"/>
<evidence type="ECO:0000256" key="2">
    <source>
        <dbReference type="SAM" id="MobiDB-lite"/>
    </source>
</evidence>
<feature type="region of interest" description="Disordered" evidence="2">
    <location>
        <begin position="1"/>
        <end position="21"/>
    </location>
</feature>
<feature type="compositionally biased region" description="Basic residues" evidence="2">
    <location>
        <begin position="134"/>
        <end position="143"/>
    </location>
</feature>
<keyword evidence="5" id="KW-1185">Reference proteome</keyword>